<accession>A0ACC2T2M7</accession>
<proteinExistence type="predicted"/>
<dbReference type="Proteomes" id="UP001165960">
    <property type="component" value="Unassembled WGS sequence"/>
</dbReference>
<evidence type="ECO:0000313" key="1">
    <source>
        <dbReference type="EMBL" id="KAJ9068789.1"/>
    </source>
</evidence>
<reference evidence="1" key="1">
    <citation type="submission" date="2022-04" db="EMBL/GenBank/DDBJ databases">
        <title>Genome of the entomopathogenic fungus Entomophthora muscae.</title>
        <authorList>
            <person name="Elya C."/>
            <person name="Lovett B.R."/>
            <person name="Lee E."/>
            <person name="Macias A.M."/>
            <person name="Hajek A.E."/>
            <person name="De Bivort B.L."/>
            <person name="Kasson M.T."/>
            <person name="De Fine Licht H.H."/>
            <person name="Stajich J.E."/>
        </authorList>
    </citation>
    <scope>NUCLEOTIDE SEQUENCE</scope>
    <source>
        <strain evidence="1">Berkeley</strain>
    </source>
</reference>
<gene>
    <name evidence="1" type="ORF">DSO57_1025169</name>
</gene>
<keyword evidence="2" id="KW-1185">Reference proteome</keyword>
<sequence>MAKKNGKAKARGNNKQAQAPNERRVLNVFEVDLDAKVKHQRDSNLDEVERSKYDIDEVATEDDEEIDSDDAYGEADEINPTAWEKKFHKSDKNMTEESEEEEDELDGEG</sequence>
<name>A0ACC2T2M7_9FUNG</name>
<dbReference type="EMBL" id="QTSX02003690">
    <property type="protein sequence ID" value="KAJ9068789.1"/>
    <property type="molecule type" value="Genomic_DNA"/>
</dbReference>
<protein>
    <submittedName>
        <fullName evidence="1">Uncharacterized protein</fullName>
    </submittedName>
</protein>
<evidence type="ECO:0000313" key="2">
    <source>
        <dbReference type="Proteomes" id="UP001165960"/>
    </source>
</evidence>
<organism evidence="1 2">
    <name type="scientific">Entomophthora muscae</name>
    <dbReference type="NCBI Taxonomy" id="34485"/>
    <lineage>
        <taxon>Eukaryota</taxon>
        <taxon>Fungi</taxon>
        <taxon>Fungi incertae sedis</taxon>
        <taxon>Zoopagomycota</taxon>
        <taxon>Entomophthoromycotina</taxon>
        <taxon>Entomophthoromycetes</taxon>
        <taxon>Entomophthorales</taxon>
        <taxon>Entomophthoraceae</taxon>
        <taxon>Entomophthora</taxon>
    </lineage>
</organism>
<comment type="caution">
    <text evidence="1">The sequence shown here is derived from an EMBL/GenBank/DDBJ whole genome shotgun (WGS) entry which is preliminary data.</text>
</comment>